<dbReference type="RefSeq" id="WP_192031133.1">
    <property type="nucleotide sequence ID" value="NZ_JACYTR010000061.1"/>
</dbReference>
<dbReference type="AlphaFoldDB" id="A0AAW3ZUI1"/>
<dbReference type="EMBL" id="JACYTR010000061">
    <property type="protein sequence ID" value="MBD8527711.1"/>
    <property type="molecule type" value="Genomic_DNA"/>
</dbReference>
<evidence type="ECO:0008006" key="3">
    <source>
        <dbReference type="Google" id="ProtNLM"/>
    </source>
</evidence>
<name>A0AAW3ZUI1_9GAMM</name>
<dbReference type="Proteomes" id="UP000613768">
    <property type="component" value="Unassembled WGS sequence"/>
</dbReference>
<keyword evidence="2" id="KW-1185">Reference proteome</keyword>
<evidence type="ECO:0000313" key="2">
    <source>
        <dbReference type="Proteomes" id="UP000613768"/>
    </source>
</evidence>
<gene>
    <name evidence="1" type="ORF">IFO71_18345</name>
</gene>
<accession>A0AAW3ZUI1</accession>
<proteinExistence type="predicted"/>
<reference evidence="1 2" key="1">
    <citation type="submission" date="2020-09" db="EMBL/GenBank/DDBJ databases">
        <title>Pseudoxanthomonas sp. CAU 1598 isolated from sand of Yaerae Beach.</title>
        <authorList>
            <person name="Kim W."/>
        </authorList>
    </citation>
    <scope>NUCLEOTIDE SEQUENCE [LARGE SCALE GENOMIC DNA]</scope>
    <source>
        <strain evidence="1 2">CAU 1598</strain>
    </source>
</reference>
<evidence type="ECO:0000313" key="1">
    <source>
        <dbReference type="EMBL" id="MBD8527711.1"/>
    </source>
</evidence>
<protein>
    <recommendedName>
        <fullName evidence="3">DUF3619 family protein</fullName>
    </recommendedName>
</protein>
<organism evidence="1 2">
    <name type="scientific">Pseudomarimonas arenosa</name>
    <dbReference type="NCBI Taxonomy" id="2774145"/>
    <lineage>
        <taxon>Bacteria</taxon>
        <taxon>Pseudomonadati</taxon>
        <taxon>Pseudomonadota</taxon>
        <taxon>Gammaproteobacteria</taxon>
        <taxon>Lysobacterales</taxon>
        <taxon>Lysobacteraceae</taxon>
        <taxon>Pseudomarimonas</taxon>
    </lineage>
</organism>
<sequence length="121" mass="13512">MSPESNHVSSDKSQDRLLERYLAERAPPVLSPQLVDRILDDAARVSRQRHQRGGLASVLQDLWRLLGGWRLLMPSAATGMALALALLGSNLDWERVGEIESEPVDLLSQAMLDESYAEFEQ</sequence>
<comment type="caution">
    <text evidence="1">The sequence shown here is derived from an EMBL/GenBank/DDBJ whole genome shotgun (WGS) entry which is preliminary data.</text>
</comment>